<dbReference type="GO" id="GO:0005525">
    <property type="term" value="F:GTP binding"/>
    <property type="evidence" value="ECO:0007669"/>
    <property type="project" value="UniProtKB-KW"/>
</dbReference>
<dbReference type="FunFam" id="3.40.50.300:FF:000720">
    <property type="entry name" value="Guanine nucleotide-binding protein G(k) subunit alpha"/>
    <property type="match status" value="1"/>
</dbReference>
<gene>
    <name evidence="9" type="primary">Ga12a</name>
</gene>
<evidence type="ECO:0000313" key="9">
    <source>
        <dbReference type="EMBL" id="AGJ70286.1"/>
    </source>
</evidence>
<dbReference type="InterPro" id="IPR011025">
    <property type="entry name" value="GproteinA_insert"/>
</dbReference>
<feature type="binding site" evidence="6">
    <location>
        <begin position="295"/>
        <end position="298"/>
    </location>
    <ligand>
        <name>GTP</name>
        <dbReference type="ChEBI" id="CHEBI:37565"/>
    </ligand>
</feature>
<evidence type="ECO:0000256" key="1">
    <source>
        <dbReference type="ARBA" id="ARBA00011356"/>
    </source>
</evidence>
<evidence type="ECO:0000256" key="7">
    <source>
        <dbReference type="PIRSR" id="PIRSR601019-2"/>
    </source>
</evidence>
<dbReference type="SMART" id="SM00275">
    <property type="entry name" value="G_alpha"/>
    <property type="match status" value="1"/>
</dbReference>
<feature type="region of interest" description="Disordered" evidence="8">
    <location>
        <begin position="1"/>
        <end position="28"/>
    </location>
</feature>
<dbReference type="GO" id="GO:0046872">
    <property type="term" value="F:metal ion binding"/>
    <property type="evidence" value="ECO:0007669"/>
    <property type="project" value="UniProtKB-KW"/>
</dbReference>
<dbReference type="InterPro" id="IPR001019">
    <property type="entry name" value="Gprotein_alpha_su"/>
</dbReference>
<dbReference type="SUPFAM" id="SSF52540">
    <property type="entry name" value="P-loop containing nucleoside triphosphate hydrolases"/>
    <property type="match status" value="1"/>
</dbReference>
<accession>M9V136</accession>
<organism evidence="9">
    <name type="scientific">Terebratalia transversa</name>
    <name type="common">Transverse lampshell</name>
    <dbReference type="NCBI Taxonomy" id="34513"/>
    <lineage>
        <taxon>Eukaryota</taxon>
        <taxon>Metazoa</taxon>
        <taxon>Spiralia</taxon>
        <taxon>Lophotrochozoa</taxon>
        <taxon>Brachiopoda</taxon>
        <taxon>Rhynchonelliformea</taxon>
        <taxon>Rhynchonellata</taxon>
        <taxon>Terebratellidina</taxon>
        <taxon>Laqueoidea</taxon>
        <taxon>Laqueidae</taxon>
        <taxon>Terebratalia</taxon>
    </lineage>
</organism>
<keyword evidence="3 6" id="KW-0547">Nucleotide-binding</keyword>
<dbReference type="GO" id="GO:0005834">
    <property type="term" value="C:heterotrimeric G-protein complex"/>
    <property type="evidence" value="ECO:0007669"/>
    <property type="project" value="TreeGrafter"/>
</dbReference>
<evidence type="ECO:0000256" key="6">
    <source>
        <dbReference type="PIRSR" id="PIRSR601019-1"/>
    </source>
</evidence>
<evidence type="ECO:0000256" key="2">
    <source>
        <dbReference type="ARBA" id="ARBA00022723"/>
    </source>
</evidence>
<dbReference type="PANTHER" id="PTHR10218">
    <property type="entry name" value="GTP-BINDING PROTEIN ALPHA SUBUNIT"/>
    <property type="match status" value="1"/>
</dbReference>
<name>M9V136_TERTR</name>
<dbReference type="InterPro" id="IPR027417">
    <property type="entry name" value="P-loop_NTPase"/>
</dbReference>
<feature type="compositionally biased region" description="Basic and acidic residues" evidence="8">
    <location>
        <begin position="1"/>
        <end position="11"/>
    </location>
</feature>
<feature type="binding site" evidence="6">
    <location>
        <begin position="201"/>
        <end position="207"/>
    </location>
    <ligand>
        <name>GTP</name>
        <dbReference type="ChEBI" id="CHEBI:37565"/>
    </ligand>
</feature>
<feature type="binding site" evidence="7">
    <location>
        <position position="207"/>
    </location>
    <ligand>
        <name>Mg(2+)</name>
        <dbReference type="ChEBI" id="CHEBI:18420"/>
    </ligand>
</feature>
<dbReference type="PANTHER" id="PTHR10218:SF302">
    <property type="entry name" value="GUANINE NUCLEOTIDE-BINDING PROTEIN ALPHA-5 SUBUNIT"/>
    <property type="match status" value="1"/>
</dbReference>
<keyword evidence="5" id="KW-0807">Transducer</keyword>
<feature type="binding site" evidence="6">
    <location>
        <position position="354"/>
    </location>
    <ligand>
        <name>GTP</name>
        <dbReference type="ChEBI" id="CHEBI:37565"/>
    </ligand>
</feature>
<dbReference type="CDD" id="cd00066">
    <property type="entry name" value="G-alpha"/>
    <property type="match status" value="1"/>
</dbReference>
<dbReference type="PROSITE" id="PS51882">
    <property type="entry name" value="G_ALPHA"/>
    <property type="match status" value="1"/>
</dbReference>
<dbReference type="GO" id="GO:0005737">
    <property type="term" value="C:cytoplasm"/>
    <property type="evidence" value="ECO:0007669"/>
    <property type="project" value="TreeGrafter"/>
</dbReference>
<reference evidence="9" key="1">
    <citation type="submission" date="2013-03" db="EMBL/GenBank/DDBJ databases">
        <title>Evidence for a phototransduction cascade in an early brachiopod embryo.</title>
        <authorList>
            <person name="Passamaneck Y.J."/>
            <person name="Martindale M.Q."/>
        </authorList>
    </citation>
    <scope>NUCLEOTIDE SEQUENCE</scope>
</reference>
<dbReference type="Pfam" id="PF00503">
    <property type="entry name" value="G-alpha"/>
    <property type="match status" value="1"/>
</dbReference>
<feature type="binding site" evidence="7">
    <location>
        <position position="49"/>
    </location>
    <ligand>
        <name>Mg(2+)</name>
        <dbReference type="ChEBI" id="CHEBI:18420"/>
    </ligand>
</feature>
<evidence type="ECO:0000256" key="8">
    <source>
        <dbReference type="SAM" id="MobiDB-lite"/>
    </source>
</evidence>
<dbReference type="EMBL" id="KC840340">
    <property type="protein sequence ID" value="AGJ70286.1"/>
    <property type="molecule type" value="mRNA"/>
</dbReference>
<evidence type="ECO:0000256" key="4">
    <source>
        <dbReference type="ARBA" id="ARBA00023134"/>
    </source>
</evidence>
<keyword evidence="7" id="KW-0460">Magnesium</keyword>
<comment type="subunit">
    <text evidence="1">G proteins are composed of 3 units; alpha, beta and gamma. The alpha chain contains the guanine nucleotide binding site.</text>
</comment>
<dbReference type="GO" id="GO:0007188">
    <property type="term" value="P:adenylate cyclase-modulating G protein-coupled receptor signaling pathway"/>
    <property type="evidence" value="ECO:0007669"/>
    <property type="project" value="TreeGrafter"/>
</dbReference>
<evidence type="ECO:0000256" key="5">
    <source>
        <dbReference type="ARBA" id="ARBA00023224"/>
    </source>
</evidence>
<feature type="compositionally biased region" description="Basic and acidic residues" evidence="8">
    <location>
        <begin position="19"/>
        <end position="28"/>
    </location>
</feature>
<dbReference type="Gene3D" id="1.10.400.10">
    <property type="entry name" value="GI Alpha 1, domain 2-like"/>
    <property type="match status" value="1"/>
</dbReference>
<keyword evidence="4 6" id="KW-0342">GTP-binding</keyword>
<evidence type="ECO:0000256" key="3">
    <source>
        <dbReference type="ARBA" id="ARBA00022741"/>
    </source>
</evidence>
<proteinExistence type="evidence at transcript level"/>
<keyword evidence="2 7" id="KW-0479">Metal-binding</keyword>
<dbReference type="Gene3D" id="3.40.50.300">
    <property type="entry name" value="P-loop containing nucleotide triphosphate hydrolases"/>
    <property type="match status" value="1"/>
</dbReference>
<dbReference type="SUPFAM" id="SSF47895">
    <property type="entry name" value="Transducin (alpha subunit), insertion domain"/>
    <property type="match status" value="1"/>
</dbReference>
<feature type="binding site" evidence="6">
    <location>
        <begin position="226"/>
        <end position="230"/>
    </location>
    <ligand>
        <name>GTP</name>
        <dbReference type="ChEBI" id="CHEBI:37565"/>
    </ligand>
</feature>
<sequence>MTEKAAGKEITKSATARSRHIDHQIDHDRDEKHREVQLLILGGGGSGKSTFIKQLRIHHGDGYPVEERKRMKYDVYENAIDAFHRVVKNMKELSITLEIVDNSKKYETLCETYPMQEILCVFPNVENGNSALRSPQLSRSRPQPSEIPAQLLSIWEDAGFQRAFNLREKFCDPLTEAEIYFLEHFIRVSNKHYIPTVQDLLHVRKPTVGVQEHSFRVQEFLFRVIDVAGQKSQRKKWMHFFDGVTAVIFFVALSGFNEQLEEDSTMNKLHDSLEIFEEVTRNKFLLIADFILFLNKQDLFLQKLENGLSIRTAFPEFKEKSGAVNPDASIKYIRNKFFATAPQNKMIYPHVSCAIDIDLMKVIIDDVLQIIMEINLKKAALI</sequence>
<dbReference type="GO" id="GO:0003924">
    <property type="term" value="F:GTPase activity"/>
    <property type="evidence" value="ECO:0007669"/>
    <property type="project" value="InterPro"/>
</dbReference>
<protein>
    <submittedName>
        <fullName evidence="9">G protein subunit alpha 12a</fullName>
    </submittedName>
</protein>
<dbReference type="GO" id="GO:0001664">
    <property type="term" value="F:G protein-coupled receptor binding"/>
    <property type="evidence" value="ECO:0007669"/>
    <property type="project" value="TreeGrafter"/>
</dbReference>
<dbReference type="PRINTS" id="PR00318">
    <property type="entry name" value="GPROTEINA"/>
</dbReference>
<dbReference type="AlphaFoldDB" id="M9V136"/>
<dbReference type="GO" id="GO:0031683">
    <property type="term" value="F:G-protein beta/gamma-subunit complex binding"/>
    <property type="evidence" value="ECO:0007669"/>
    <property type="project" value="InterPro"/>
</dbReference>